<keyword evidence="7 8" id="KW-0472">Membrane</keyword>
<dbReference type="RefSeq" id="WP_386729819.1">
    <property type="nucleotide sequence ID" value="NZ_JBHSTP010000002.1"/>
</dbReference>
<keyword evidence="10" id="KW-1185">Reference proteome</keyword>
<evidence type="ECO:0000313" key="9">
    <source>
        <dbReference type="EMBL" id="MFC6356003.1"/>
    </source>
</evidence>
<evidence type="ECO:0000313" key="10">
    <source>
        <dbReference type="Proteomes" id="UP001596306"/>
    </source>
</evidence>
<accession>A0ABW1VGL8</accession>
<feature type="transmembrane region" description="Helical" evidence="8">
    <location>
        <begin position="253"/>
        <end position="270"/>
    </location>
</feature>
<dbReference type="Proteomes" id="UP001596306">
    <property type="component" value="Unassembled WGS sequence"/>
</dbReference>
<feature type="transmembrane region" description="Helical" evidence="8">
    <location>
        <begin position="61"/>
        <end position="87"/>
    </location>
</feature>
<comment type="subcellular location">
    <subcellularLocation>
        <location evidence="1">Cell membrane</location>
        <topology evidence="1">Multi-pass membrane protein</topology>
    </subcellularLocation>
</comment>
<feature type="transmembrane region" description="Helical" evidence="8">
    <location>
        <begin position="94"/>
        <end position="117"/>
    </location>
</feature>
<feature type="transmembrane region" description="Helical" evidence="8">
    <location>
        <begin position="6"/>
        <end position="22"/>
    </location>
</feature>
<keyword evidence="3" id="KW-0813">Transport</keyword>
<evidence type="ECO:0000256" key="4">
    <source>
        <dbReference type="ARBA" id="ARBA00022475"/>
    </source>
</evidence>
<feature type="transmembrane region" description="Helical" evidence="8">
    <location>
        <begin position="282"/>
        <end position="305"/>
    </location>
</feature>
<gene>
    <name evidence="9" type="ORF">ACFQB0_07780</name>
</gene>
<dbReference type="InterPro" id="IPR004776">
    <property type="entry name" value="Mem_transp_PIN-like"/>
</dbReference>
<keyword evidence="6 8" id="KW-1133">Transmembrane helix</keyword>
<dbReference type="Gene3D" id="1.20.1530.20">
    <property type="match status" value="1"/>
</dbReference>
<comment type="similarity">
    <text evidence="2">Belongs to the auxin efflux carrier (TC 2.A.69) family.</text>
</comment>
<name>A0ABW1VGL8_9MICO</name>
<dbReference type="PANTHER" id="PTHR36838">
    <property type="entry name" value="AUXIN EFFLUX CARRIER FAMILY PROTEIN"/>
    <property type="match status" value="1"/>
</dbReference>
<dbReference type="InterPro" id="IPR038770">
    <property type="entry name" value="Na+/solute_symporter_sf"/>
</dbReference>
<keyword evidence="5 8" id="KW-0812">Transmembrane</keyword>
<comment type="caution">
    <text evidence="9">The sequence shown here is derived from an EMBL/GenBank/DDBJ whole genome shotgun (WGS) entry which is preliminary data.</text>
</comment>
<keyword evidence="4" id="KW-1003">Cell membrane</keyword>
<evidence type="ECO:0000256" key="8">
    <source>
        <dbReference type="SAM" id="Phobius"/>
    </source>
</evidence>
<evidence type="ECO:0000256" key="5">
    <source>
        <dbReference type="ARBA" id="ARBA00022692"/>
    </source>
</evidence>
<sequence length="306" mass="32255">MTGVLTGFAVIGVAIVVGYLVGRTNVLGPHARAVLSRLVFFVLSPFLLFSVLATADVRTLFSALLPVSAFAAIAMFAIFSAIALLVWRRRLAETVIGSLASGYVNGNNMGIPIALYMLGDAAFAAPIVLVQLLVFTPIALAILDARVNGSTSMPRILAQTFRNPIIIGSLAGLLVALSGLSLPAIVLDPIELIGHAAVPIMLISFGMSLSGQRLLRPGSGRRDILTASTLKLVFMPLAAWALGAFVFGLESHALYVVTVLATLPTAQNVFNYSQRYGVAEIVARDTVFITTIGCVPVLFVVSLFLG</sequence>
<protein>
    <submittedName>
        <fullName evidence="9">AEC family transporter</fullName>
    </submittedName>
</protein>
<proteinExistence type="inferred from homology"/>
<evidence type="ECO:0000256" key="1">
    <source>
        <dbReference type="ARBA" id="ARBA00004651"/>
    </source>
</evidence>
<feature type="transmembrane region" description="Helical" evidence="8">
    <location>
        <begin position="34"/>
        <end position="55"/>
    </location>
</feature>
<evidence type="ECO:0000256" key="3">
    <source>
        <dbReference type="ARBA" id="ARBA00022448"/>
    </source>
</evidence>
<feature type="transmembrane region" description="Helical" evidence="8">
    <location>
        <begin position="224"/>
        <end position="247"/>
    </location>
</feature>
<feature type="transmembrane region" description="Helical" evidence="8">
    <location>
        <begin position="123"/>
        <end position="143"/>
    </location>
</feature>
<feature type="transmembrane region" description="Helical" evidence="8">
    <location>
        <begin position="192"/>
        <end position="212"/>
    </location>
</feature>
<organism evidence="9 10">
    <name type="scientific">Luethyella okanaganae</name>
    <dbReference type="NCBI Taxonomy" id="69372"/>
    <lineage>
        <taxon>Bacteria</taxon>
        <taxon>Bacillati</taxon>
        <taxon>Actinomycetota</taxon>
        <taxon>Actinomycetes</taxon>
        <taxon>Micrococcales</taxon>
        <taxon>Microbacteriaceae</taxon>
        <taxon>Luethyella</taxon>
    </lineage>
</organism>
<feature type="transmembrane region" description="Helical" evidence="8">
    <location>
        <begin position="164"/>
        <end position="186"/>
    </location>
</feature>
<dbReference type="PANTHER" id="PTHR36838:SF1">
    <property type="entry name" value="SLR1864 PROTEIN"/>
    <property type="match status" value="1"/>
</dbReference>
<evidence type="ECO:0000256" key="2">
    <source>
        <dbReference type="ARBA" id="ARBA00010145"/>
    </source>
</evidence>
<evidence type="ECO:0000256" key="7">
    <source>
        <dbReference type="ARBA" id="ARBA00023136"/>
    </source>
</evidence>
<reference evidence="10" key="1">
    <citation type="journal article" date="2019" name="Int. J. Syst. Evol. Microbiol.">
        <title>The Global Catalogue of Microorganisms (GCM) 10K type strain sequencing project: providing services to taxonomists for standard genome sequencing and annotation.</title>
        <authorList>
            <consortium name="The Broad Institute Genomics Platform"/>
            <consortium name="The Broad Institute Genome Sequencing Center for Infectious Disease"/>
            <person name="Wu L."/>
            <person name="Ma J."/>
        </authorList>
    </citation>
    <scope>NUCLEOTIDE SEQUENCE [LARGE SCALE GENOMIC DNA]</scope>
    <source>
        <strain evidence="10">CCUG 43304</strain>
    </source>
</reference>
<dbReference type="Pfam" id="PF03547">
    <property type="entry name" value="Mem_trans"/>
    <property type="match status" value="2"/>
</dbReference>
<evidence type="ECO:0000256" key="6">
    <source>
        <dbReference type="ARBA" id="ARBA00022989"/>
    </source>
</evidence>
<dbReference type="EMBL" id="JBHSTP010000002">
    <property type="protein sequence ID" value="MFC6356003.1"/>
    <property type="molecule type" value="Genomic_DNA"/>
</dbReference>